<dbReference type="GO" id="GO:0008610">
    <property type="term" value="P:lipid biosynthetic process"/>
    <property type="evidence" value="ECO:0007669"/>
    <property type="project" value="InterPro"/>
</dbReference>
<dbReference type="GO" id="GO:0016020">
    <property type="term" value="C:membrane"/>
    <property type="evidence" value="ECO:0007669"/>
    <property type="project" value="UniProtKB-SubCell"/>
</dbReference>
<evidence type="ECO:0000313" key="9">
    <source>
        <dbReference type="EMBL" id="KAI5414842.1"/>
    </source>
</evidence>
<evidence type="ECO:0000256" key="6">
    <source>
        <dbReference type="SAM" id="Phobius"/>
    </source>
</evidence>
<evidence type="ECO:0000256" key="4">
    <source>
        <dbReference type="ARBA" id="ARBA00022989"/>
    </source>
</evidence>
<comment type="subcellular location">
    <subcellularLocation>
        <location evidence="1">Membrane</location>
        <topology evidence="1">Multi-pass membrane protein</topology>
    </subcellularLocation>
</comment>
<dbReference type="Pfam" id="PF12076">
    <property type="entry name" value="CER1-like_C"/>
    <property type="match status" value="1"/>
</dbReference>
<comment type="similarity">
    <text evidence="2">Belongs to the sterol desaturase family.</text>
</comment>
<dbReference type="InterPro" id="IPR036291">
    <property type="entry name" value="NAD(P)-bd_dom_sf"/>
</dbReference>
<name>A0A9D4X795_PEA</name>
<feature type="domain" description="Very-long-chain aldehyde decarbonylase CER1-like C-terminal" evidence="8">
    <location>
        <begin position="454"/>
        <end position="624"/>
    </location>
</feature>
<evidence type="ECO:0000256" key="3">
    <source>
        <dbReference type="ARBA" id="ARBA00022692"/>
    </source>
</evidence>
<dbReference type="InterPro" id="IPR021940">
    <property type="entry name" value="CER1-like_C"/>
</dbReference>
<feature type="transmembrane region" description="Helical" evidence="6">
    <location>
        <begin position="98"/>
        <end position="116"/>
    </location>
</feature>
<dbReference type="InterPro" id="IPR006694">
    <property type="entry name" value="Fatty_acid_hydroxylase"/>
</dbReference>
<comment type="caution">
    <text evidence="9">The sequence shown here is derived from an EMBL/GenBank/DDBJ whole genome shotgun (WGS) entry which is preliminary data.</text>
</comment>
<dbReference type="Proteomes" id="UP001058974">
    <property type="component" value="Chromosome 4"/>
</dbReference>
<evidence type="ECO:0000256" key="5">
    <source>
        <dbReference type="ARBA" id="ARBA00023136"/>
    </source>
</evidence>
<dbReference type="Gramene" id="Psat04G0034600-T1">
    <property type="protein sequence ID" value="KAI5414842.1"/>
    <property type="gene ID" value="KIW84_040346"/>
</dbReference>
<dbReference type="GO" id="GO:0016491">
    <property type="term" value="F:oxidoreductase activity"/>
    <property type="evidence" value="ECO:0007669"/>
    <property type="project" value="InterPro"/>
</dbReference>
<dbReference type="AlphaFoldDB" id="A0A9D4X795"/>
<feature type="transmembrane region" description="Helical" evidence="6">
    <location>
        <begin position="12"/>
        <end position="30"/>
    </location>
</feature>
<dbReference type="InterPro" id="IPR050307">
    <property type="entry name" value="Sterol_Desaturase_Related"/>
</dbReference>
<keyword evidence="5 6" id="KW-0472">Membrane</keyword>
<dbReference type="EMBL" id="JAMSHJ010000004">
    <property type="protein sequence ID" value="KAI5414842.1"/>
    <property type="molecule type" value="Genomic_DNA"/>
</dbReference>
<dbReference type="GO" id="GO:0005506">
    <property type="term" value="F:iron ion binding"/>
    <property type="evidence" value="ECO:0007669"/>
    <property type="project" value="InterPro"/>
</dbReference>
<sequence length="634" mass="72650">MDAPLSSWPWENFGVFKYVFYGPIVGKVLYEMMNQEEHSKLNLSWWCLNLIILCGLRTILHVFWSSYSNMLFLTRNRKILQQGVDFNQIDKEWNWDNFLILQTLVASIVCYIFPFLQHLPIWNVKGLVLALILHVGVSEPIYYWVHKKFHEDYLFKNYHSLHHSSPVPTPLTAGNATFMEHIVLMVVIGIPIFGTSMMGYGSTSLVYGYVLIFDYLRCLGHCNVEIVPHKWFEAFPFLKYVIYTPTYHNLHRTDKDTNFCLFMPLFDALGNTLNTKSWTLHKTLSLGSGNESRVPDFVFLAHMVDISSAMHVPFVLRSTSSLPYTTRLFFIPCLPFTFIVVMVMWLRSKTFLLSFYYLRGRLHQTWVVPRCGFQYFLPFATNGINNLIEQSILRADKMGVKVISLAALNKNESLNGGGKLFVDKHPNLRVRVVHGNTLTAAVILNEIPQGVNEVFLTGATSKLGRAIALYLCQKKVRVLMLTISTDRFLKIQKEAPLEYQSFLVQVTKYQAAQNCKTWIVGKWITPREQSWAPKGTHFHQFVVPPILSFRRDCTYGELAAMKLPEDVQGLGCCEYTMERGVVHACHAGGVVHSLEGWSHHEVGAIDVKRIDLVWQAALKHGLKPVTTCPHNKTD</sequence>
<dbReference type="Gramene" id="Psat4g010320.1">
    <property type="protein sequence ID" value="Psat4g010320.1.cds"/>
    <property type="gene ID" value="Psat4g010320"/>
</dbReference>
<feature type="transmembrane region" description="Helical" evidence="6">
    <location>
        <begin position="42"/>
        <end position="64"/>
    </location>
</feature>
<evidence type="ECO:0000259" key="7">
    <source>
        <dbReference type="Pfam" id="PF04116"/>
    </source>
</evidence>
<feature type="transmembrane region" description="Helical" evidence="6">
    <location>
        <begin position="182"/>
        <end position="207"/>
    </location>
</feature>
<keyword evidence="10" id="KW-1185">Reference proteome</keyword>
<dbReference type="Pfam" id="PF04116">
    <property type="entry name" value="FA_hydroxylase"/>
    <property type="match status" value="1"/>
</dbReference>
<keyword evidence="4 6" id="KW-1133">Transmembrane helix</keyword>
<evidence type="ECO:0000313" key="10">
    <source>
        <dbReference type="Proteomes" id="UP001058974"/>
    </source>
</evidence>
<dbReference type="SUPFAM" id="SSF51735">
    <property type="entry name" value="NAD(P)-binding Rossmann-fold domains"/>
    <property type="match status" value="1"/>
</dbReference>
<protein>
    <submittedName>
        <fullName evidence="9">Very-long-chain aldehyde decarbonylase cer3</fullName>
    </submittedName>
</protein>
<accession>A0A9D4X795</accession>
<feature type="transmembrane region" description="Helical" evidence="6">
    <location>
        <begin position="328"/>
        <end position="346"/>
    </location>
</feature>
<gene>
    <name evidence="9" type="ORF">KIW84_040346</name>
</gene>
<dbReference type="Gramene" id="PSAT_LOCUS18793_t1">
    <property type="protein sequence ID" value="CAL5199401.1"/>
    <property type="gene ID" value="PSAT_LOCUS18793"/>
</dbReference>
<organism evidence="9 10">
    <name type="scientific">Pisum sativum</name>
    <name type="common">Garden pea</name>
    <name type="synonym">Lathyrus oleraceus</name>
    <dbReference type="NCBI Taxonomy" id="3888"/>
    <lineage>
        <taxon>Eukaryota</taxon>
        <taxon>Viridiplantae</taxon>
        <taxon>Streptophyta</taxon>
        <taxon>Embryophyta</taxon>
        <taxon>Tracheophyta</taxon>
        <taxon>Spermatophyta</taxon>
        <taxon>Magnoliopsida</taxon>
        <taxon>eudicotyledons</taxon>
        <taxon>Gunneridae</taxon>
        <taxon>Pentapetalae</taxon>
        <taxon>rosids</taxon>
        <taxon>fabids</taxon>
        <taxon>Fabales</taxon>
        <taxon>Fabaceae</taxon>
        <taxon>Papilionoideae</taxon>
        <taxon>50 kb inversion clade</taxon>
        <taxon>NPAAA clade</taxon>
        <taxon>Hologalegina</taxon>
        <taxon>IRL clade</taxon>
        <taxon>Fabeae</taxon>
        <taxon>Lathyrus</taxon>
    </lineage>
</organism>
<reference evidence="9 10" key="1">
    <citation type="journal article" date="2022" name="Nat. Genet.">
        <title>Improved pea reference genome and pan-genome highlight genomic features and evolutionary characteristics.</title>
        <authorList>
            <person name="Yang T."/>
            <person name="Liu R."/>
            <person name="Luo Y."/>
            <person name="Hu S."/>
            <person name="Wang D."/>
            <person name="Wang C."/>
            <person name="Pandey M.K."/>
            <person name="Ge S."/>
            <person name="Xu Q."/>
            <person name="Li N."/>
            <person name="Li G."/>
            <person name="Huang Y."/>
            <person name="Saxena R.K."/>
            <person name="Ji Y."/>
            <person name="Li M."/>
            <person name="Yan X."/>
            <person name="He Y."/>
            <person name="Liu Y."/>
            <person name="Wang X."/>
            <person name="Xiang C."/>
            <person name="Varshney R.K."/>
            <person name="Ding H."/>
            <person name="Gao S."/>
            <person name="Zong X."/>
        </authorList>
    </citation>
    <scope>NUCLEOTIDE SEQUENCE [LARGE SCALE GENOMIC DNA]</scope>
    <source>
        <strain evidence="9 10">cv. Zhongwan 6</strain>
    </source>
</reference>
<proteinExistence type="inferred from homology"/>
<feature type="transmembrane region" description="Helical" evidence="6">
    <location>
        <begin position="128"/>
        <end position="145"/>
    </location>
</feature>
<feature type="domain" description="Fatty acid hydroxylase" evidence="7">
    <location>
        <begin position="132"/>
        <end position="272"/>
    </location>
</feature>
<dbReference type="OrthoDB" id="408954at2759"/>
<keyword evidence="3 6" id="KW-0812">Transmembrane</keyword>
<evidence type="ECO:0000256" key="2">
    <source>
        <dbReference type="ARBA" id="ARBA00009324"/>
    </source>
</evidence>
<evidence type="ECO:0000259" key="8">
    <source>
        <dbReference type="Pfam" id="PF12076"/>
    </source>
</evidence>
<dbReference type="PANTHER" id="PTHR11863">
    <property type="entry name" value="STEROL DESATURASE"/>
    <property type="match status" value="1"/>
</dbReference>
<evidence type="ECO:0000256" key="1">
    <source>
        <dbReference type="ARBA" id="ARBA00004141"/>
    </source>
</evidence>